<keyword evidence="1" id="KW-1133">Transmembrane helix</keyword>
<protein>
    <submittedName>
        <fullName evidence="2">Uncharacterized protein</fullName>
    </submittedName>
</protein>
<feature type="transmembrane region" description="Helical" evidence="1">
    <location>
        <begin position="85"/>
        <end position="106"/>
    </location>
</feature>
<evidence type="ECO:0000313" key="2">
    <source>
        <dbReference type="EMBL" id="MDO6424455.1"/>
    </source>
</evidence>
<dbReference type="AlphaFoldDB" id="A0AAW7X9C0"/>
<accession>A0AAW7X9C0</accession>
<sequence length="109" mass="11569">MILLALGAFLIVLGALSLSFPVFCEKLKRYDEANWRLLGSPNGYSFADMGLSSGTFSWILAQGYKQSPSEEVIAEGNKAFKKALFAKYALGSGCAFLCVGFGLALASAA</sequence>
<keyword evidence="1" id="KW-0472">Membrane</keyword>
<gene>
    <name evidence="2" type="ORF">Q4521_18355</name>
</gene>
<dbReference type="Proteomes" id="UP001169760">
    <property type="component" value="Unassembled WGS sequence"/>
</dbReference>
<dbReference type="RefSeq" id="WP_011469763.1">
    <property type="nucleotide sequence ID" value="NZ_CP123764.1"/>
</dbReference>
<comment type="caution">
    <text evidence="2">The sequence shown here is derived from an EMBL/GenBank/DDBJ whole genome shotgun (WGS) entry which is preliminary data.</text>
</comment>
<proteinExistence type="predicted"/>
<dbReference type="EMBL" id="JAUOPB010000014">
    <property type="protein sequence ID" value="MDO6424455.1"/>
    <property type="molecule type" value="Genomic_DNA"/>
</dbReference>
<evidence type="ECO:0000256" key="1">
    <source>
        <dbReference type="SAM" id="Phobius"/>
    </source>
</evidence>
<dbReference type="GeneID" id="98614913"/>
<keyword evidence="1" id="KW-0812">Transmembrane</keyword>
<name>A0AAW7X9C0_9GAMM</name>
<reference evidence="2" key="1">
    <citation type="submission" date="2023-07" db="EMBL/GenBank/DDBJ databases">
        <title>Genome content predicts the carbon catabolic preferences of heterotrophic bacteria.</title>
        <authorList>
            <person name="Gralka M."/>
        </authorList>
    </citation>
    <scope>NUCLEOTIDE SEQUENCE</scope>
    <source>
        <strain evidence="2">I3M17_2</strain>
    </source>
</reference>
<evidence type="ECO:0000313" key="3">
    <source>
        <dbReference type="Proteomes" id="UP001169760"/>
    </source>
</evidence>
<organism evidence="2 3">
    <name type="scientific">Saccharophagus degradans</name>
    <dbReference type="NCBI Taxonomy" id="86304"/>
    <lineage>
        <taxon>Bacteria</taxon>
        <taxon>Pseudomonadati</taxon>
        <taxon>Pseudomonadota</taxon>
        <taxon>Gammaproteobacteria</taxon>
        <taxon>Cellvibrionales</taxon>
        <taxon>Cellvibrionaceae</taxon>
        <taxon>Saccharophagus</taxon>
    </lineage>
</organism>